<dbReference type="AlphaFoldDB" id="A0A2H0YSU8"/>
<dbReference type="Proteomes" id="UP000228711">
    <property type="component" value="Unassembled WGS sequence"/>
</dbReference>
<evidence type="ECO:0000313" key="9">
    <source>
        <dbReference type="EMBL" id="PIS41506.1"/>
    </source>
</evidence>
<name>A0A2H0YSU8_9BACT</name>
<evidence type="ECO:0000313" key="10">
    <source>
        <dbReference type="Proteomes" id="UP000228711"/>
    </source>
</evidence>
<dbReference type="PANTHER" id="PTHR13045">
    <property type="entry name" value="5'-NUCLEOTIDASE"/>
    <property type="match status" value="1"/>
</dbReference>
<protein>
    <recommendedName>
        <fullName evidence="3">5'-nucleotidase</fullName>
        <ecNumber evidence="3">3.1.3.5</ecNumber>
    </recommendedName>
</protein>
<dbReference type="Pfam" id="PF05822">
    <property type="entry name" value="UMPH-1"/>
    <property type="match status" value="1"/>
</dbReference>
<proteinExistence type="inferred from homology"/>
<organism evidence="9 10">
    <name type="scientific">Candidatus Kerfeldbacteria bacterium CG08_land_8_20_14_0_20_42_7</name>
    <dbReference type="NCBI Taxonomy" id="2014245"/>
    <lineage>
        <taxon>Bacteria</taxon>
        <taxon>Candidatus Kerfeldiibacteriota</taxon>
    </lineage>
</organism>
<dbReference type="Gene3D" id="1.10.150.340">
    <property type="entry name" value="Pyrimidine 5'-nucleotidase (UMPH-1), N-terminal domain"/>
    <property type="match status" value="1"/>
</dbReference>
<dbReference type="GO" id="GO:0000287">
    <property type="term" value="F:magnesium ion binding"/>
    <property type="evidence" value="ECO:0007669"/>
    <property type="project" value="InterPro"/>
</dbReference>
<dbReference type="FunFam" id="1.10.150.340:FF:000001">
    <property type="entry name" value="Cytosolic 5-nucleotidase 3-like"/>
    <property type="match status" value="1"/>
</dbReference>
<keyword evidence="5" id="KW-0547">Nucleotide-binding</keyword>
<evidence type="ECO:0000256" key="5">
    <source>
        <dbReference type="ARBA" id="ARBA00022741"/>
    </source>
</evidence>
<gene>
    <name evidence="9" type="ORF">COT25_02775</name>
</gene>
<dbReference type="EC" id="3.1.3.5" evidence="3"/>
<dbReference type="PANTHER" id="PTHR13045:SF0">
    <property type="entry name" value="7-METHYLGUANOSINE PHOSPHATE-SPECIFIC 5'-NUCLEOTIDASE"/>
    <property type="match status" value="1"/>
</dbReference>
<reference evidence="10" key="1">
    <citation type="submission" date="2017-09" db="EMBL/GenBank/DDBJ databases">
        <title>Depth-based differentiation of microbial function through sediment-hosted aquifers and enrichment of novel symbionts in the deep terrestrial subsurface.</title>
        <authorList>
            <person name="Probst A.J."/>
            <person name="Ladd B."/>
            <person name="Jarett J.K."/>
            <person name="Geller-Mcgrath D.E."/>
            <person name="Sieber C.M.K."/>
            <person name="Emerson J.B."/>
            <person name="Anantharaman K."/>
            <person name="Thomas B.C."/>
            <person name="Malmstrom R."/>
            <person name="Stieglmeier M."/>
            <person name="Klingl A."/>
            <person name="Woyke T."/>
            <person name="Ryan C.M."/>
            <person name="Banfield J.F."/>
        </authorList>
    </citation>
    <scope>NUCLEOTIDE SEQUENCE [LARGE SCALE GENOMIC DNA]</scope>
</reference>
<evidence type="ECO:0000256" key="4">
    <source>
        <dbReference type="ARBA" id="ARBA00022723"/>
    </source>
</evidence>
<dbReference type="GO" id="GO:0008253">
    <property type="term" value="F:5'-nucleotidase activity"/>
    <property type="evidence" value="ECO:0007669"/>
    <property type="project" value="UniProtKB-EC"/>
</dbReference>
<dbReference type="InterPro" id="IPR023214">
    <property type="entry name" value="HAD_sf"/>
</dbReference>
<evidence type="ECO:0000256" key="7">
    <source>
        <dbReference type="ARBA" id="ARBA00022842"/>
    </source>
</evidence>
<keyword evidence="7" id="KW-0460">Magnesium</keyword>
<accession>A0A2H0YSU8</accession>
<dbReference type="GO" id="GO:0000166">
    <property type="term" value="F:nucleotide binding"/>
    <property type="evidence" value="ECO:0007669"/>
    <property type="project" value="UniProtKB-KW"/>
</dbReference>
<keyword evidence="6" id="KW-0378">Hydrolase</keyword>
<comment type="catalytic activity">
    <reaction evidence="1">
        <text>a ribonucleoside 5'-phosphate + H2O = a ribonucleoside + phosphate</text>
        <dbReference type="Rhea" id="RHEA:12484"/>
        <dbReference type="ChEBI" id="CHEBI:15377"/>
        <dbReference type="ChEBI" id="CHEBI:18254"/>
        <dbReference type="ChEBI" id="CHEBI:43474"/>
        <dbReference type="ChEBI" id="CHEBI:58043"/>
        <dbReference type="EC" id="3.1.3.5"/>
    </reaction>
</comment>
<evidence type="ECO:0000256" key="6">
    <source>
        <dbReference type="ARBA" id="ARBA00022801"/>
    </source>
</evidence>
<evidence type="ECO:0000256" key="2">
    <source>
        <dbReference type="ARBA" id="ARBA00008389"/>
    </source>
</evidence>
<dbReference type="InterPro" id="IPR006434">
    <property type="entry name" value="Pyrimidine_nucleotidase_eu"/>
</dbReference>
<comment type="similarity">
    <text evidence="2">Belongs to the pyrimidine 5'-nucleotidase family.</text>
</comment>
<keyword evidence="8" id="KW-0546">Nucleotide metabolism</keyword>
<evidence type="ECO:0000256" key="1">
    <source>
        <dbReference type="ARBA" id="ARBA00000815"/>
    </source>
</evidence>
<dbReference type="Gene3D" id="3.40.50.1000">
    <property type="entry name" value="HAD superfamily/HAD-like"/>
    <property type="match status" value="1"/>
</dbReference>
<sequence length="266" mass="30634">MNEQLELMKRDGVSHLHVLSDFDRTLTKPEVDGKKIPSLISVLRDHGYLTPDYPEKAHALFDHYHQIEIDTTIRRDERKKAMKEWWTKHFELLIASGLTRQDIKNAMHARHAQLRDGTHEFFSLLKRNNIPLVIMSSSGLGVDSVHFFLEAEHELHDNIHIISNHYEWDENGKALAVKEPIIHGMNKDETLVRDFPEIYPQIQNRKNVLLLGDSTSDLDMVVGFEYQNLLSIGFLDTPDGNSGFDIEFKSSASLHKIINILSSFIN</sequence>
<dbReference type="GO" id="GO:0009117">
    <property type="term" value="P:nucleotide metabolic process"/>
    <property type="evidence" value="ECO:0007669"/>
    <property type="project" value="UniProtKB-KW"/>
</dbReference>
<evidence type="ECO:0000256" key="8">
    <source>
        <dbReference type="ARBA" id="ARBA00023080"/>
    </source>
</evidence>
<dbReference type="EMBL" id="PEXV01000092">
    <property type="protein sequence ID" value="PIS41506.1"/>
    <property type="molecule type" value="Genomic_DNA"/>
</dbReference>
<evidence type="ECO:0000256" key="3">
    <source>
        <dbReference type="ARBA" id="ARBA00012643"/>
    </source>
</evidence>
<dbReference type="GO" id="GO:0005737">
    <property type="term" value="C:cytoplasm"/>
    <property type="evidence" value="ECO:0007669"/>
    <property type="project" value="InterPro"/>
</dbReference>
<comment type="caution">
    <text evidence="9">The sequence shown here is derived from an EMBL/GenBank/DDBJ whole genome shotgun (WGS) entry which is preliminary data.</text>
</comment>
<dbReference type="InterPro" id="IPR036412">
    <property type="entry name" value="HAD-like_sf"/>
</dbReference>
<keyword evidence="4" id="KW-0479">Metal-binding</keyword>
<dbReference type="SUPFAM" id="SSF56784">
    <property type="entry name" value="HAD-like"/>
    <property type="match status" value="1"/>
</dbReference>